<dbReference type="PRINTS" id="PR00385">
    <property type="entry name" value="P450"/>
</dbReference>
<dbReference type="InterPro" id="IPR017972">
    <property type="entry name" value="Cyt_P450_CS"/>
</dbReference>
<comment type="caution">
    <text evidence="13">The sequence shown here is derived from an EMBL/GenBank/DDBJ whole genome shotgun (WGS) entry which is preliminary data.</text>
</comment>
<evidence type="ECO:0000256" key="5">
    <source>
        <dbReference type="ARBA" id="ARBA00022692"/>
    </source>
</evidence>
<evidence type="ECO:0000256" key="9">
    <source>
        <dbReference type="ARBA" id="ARBA00023004"/>
    </source>
</evidence>
<evidence type="ECO:0008006" key="15">
    <source>
        <dbReference type="Google" id="ProtNLM"/>
    </source>
</evidence>
<keyword evidence="14" id="KW-1185">Reference proteome</keyword>
<dbReference type="Pfam" id="PF00067">
    <property type="entry name" value="p450"/>
    <property type="match status" value="1"/>
</dbReference>
<gene>
    <name evidence="13" type="ORF">V6N11_030323</name>
</gene>
<keyword evidence="11" id="KW-0472">Membrane</keyword>
<reference evidence="13 14" key="1">
    <citation type="journal article" date="2024" name="G3 (Bethesda)">
        <title>Genome assembly of Hibiscus sabdariffa L. provides insights into metabolisms of medicinal natural products.</title>
        <authorList>
            <person name="Kim T."/>
        </authorList>
    </citation>
    <scope>NUCLEOTIDE SEQUENCE [LARGE SCALE GENOMIC DNA]</scope>
    <source>
        <strain evidence="13">TK-2024</strain>
        <tissue evidence="13">Old leaves</tissue>
    </source>
</reference>
<evidence type="ECO:0000256" key="10">
    <source>
        <dbReference type="ARBA" id="ARBA00023033"/>
    </source>
</evidence>
<comment type="cofactor">
    <cofactor evidence="1">
        <name>heme</name>
        <dbReference type="ChEBI" id="CHEBI:30413"/>
    </cofactor>
</comment>
<evidence type="ECO:0000256" key="7">
    <source>
        <dbReference type="ARBA" id="ARBA00022989"/>
    </source>
</evidence>
<dbReference type="PANTHER" id="PTHR24282:SF211">
    <property type="entry name" value="CYTOCHROME P450-RELATED"/>
    <property type="match status" value="1"/>
</dbReference>
<keyword evidence="8 12" id="KW-0560">Oxidoreductase</keyword>
<dbReference type="PANTHER" id="PTHR24282">
    <property type="entry name" value="CYTOCHROME P450 FAMILY MEMBER"/>
    <property type="match status" value="1"/>
</dbReference>
<comment type="similarity">
    <text evidence="3 12">Belongs to the cytochrome P450 family.</text>
</comment>
<evidence type="ECO:0000256" key="6">
    <source>
        <dbReference type="ARBA" id="ARBA00022723"/>
    </source>
</evidence>
<sequence length="507" mass="58604">MNHHFTLAFISFLCICFLKFVYSIIWVPWRIQNHFKTQGVTGPAYRPLFGNSPEIQRLFKEAKLKPAPIDHHDILHRVAPFYHRWSGMYGTPFLYWFGTKPRVGISDPDMIKEVAMNTNGSFDKVRYNPMSKMLFGQGLVGLTGEEWALHRRITNQAFNMERVKGWVPEIVAATTKLLEKWEEERGGRDEFELEVNKELHHLSADVISRTAFGSSFEEGKRIFMLQEQQMELFSVAIRSIYIPGFRFWPTKNNRERWRLEKETRESVRAVIRSNRKRRENSSSLLGLLMSSYKNQDGKEEKLDEEEVINECKTFYLAGKETAANAVSWALLLLALNPEWQDKAREEVVRVCGRSNKFPVAEHLSDLKIVSMIINETLRLYSPAVMLMREACKDVKLGKLNVPAGTQLYLAMTAVHHDTDIWGEDASRFNPSRFKEPRKHLASFFPFGLGPRICVGQNLAMVEMKIVIAMIIRQYSMAVSSTYVHAPMLFITTQPQYGIQILLTRIVE</sequence>
<dbReference type="InterPro" id="IPR001128">
    <property type="entry name" value="Cyt_P450"/>
</dbReference>
<dbReference type="InterPro" id="IPR002401">
    <property type="entry name" value="Cyt_P450_E_grp-I"/>
</dbReference>
<dbReference type="EMBL" id="JBBPBN010000057">
    <property type="protein sequence ID" value="KAK8988952.1"/>
    <property type="molecule type" value="Genomic_DNA"/>
</dbReference>
<dbReference type="InterPro" id="IPR050665">
    <property type="entry name" value="Cytochrome_P450_Monooxygen"/>
</dbReference>
<evidence type="ECO:0000313" key="13">
    <source>
        <dbReference type="EMBL" id="KAK8988952.1"/>
    </source>
</evidence>
<keyword evidence="7" id="KW-1133">Transmembrane helix</keyword>
<evidence type="ECO:0000256" key="12">
    <source>
        <dbReference type="RuleBase" id="RU000461"/>
    </source>
</evidence>
<evidence type="ECO:0000256" key="1">
    <source>
        <dbReference type="ARBA" id="ARBA00001971"/>
    </source>
</evidence>
<evidence type="ECO:0000313" key="14">
    <source>
        <dbReference type="Proteomes" id="UP001396334"/>
    </source>
</evidence>
<proteinExistence type="inferred from homology"/>
<keyword evidence="9 12" id="KW-0408">Iron</keyword>
<dbReference type="PRINTS" id="PR00463">
    <property type="entry name" value="EP450I"/>
</dbReference>
<name>A0ABR2PKW1_9ROSI</name>
<evidence type="ECO:0000256" key="2">
    <source>
        <dbReference type="ARBA" id="ARBA00004167"/>
    </source>
</evidence>
<protein>
    <recommendedName>
        <fullName evidence="15">Cytochrome P450 734A1</fullName>
    </recommendedName>
</protein>
<dbReference type="SUPFAM" id="SSF48264">
    <property type="entry name" value="Cytochrome P450"/>
    <property type="match status" value="1"/>
</dbReference>
<dbReference type="Proteomes" id="UP001396334">
    <property type="component" value="Unassembled WGS sequence"/>
</dbReference>
<accession>A0ABR2PKW1</accession>
<keyword evidence="10 12" id="KW-0503">Monooxygenase</keyword>
<keyword evidence="5" id="KW-0812">Transmembrane</keyword>
<evidence type="ECO:0000256" key="4">
    <source>
        <dbReference type="ARBA" id="ARBA00022617"/>
    </source>
</evidence>
<evidence type="ECO:0000256" key="11">
    <source>
        <dbReference type="ARBA" id="ARBA00023136"/>
    </source>
</evidence>
<comment type="subcellular location">
    <subcellularLocation>
        <location evidence="2">Membrane</location>
        <topology evidence="2">Single-pass membrane protein</topology>
    </subcellularLocation>
</comment>
<dbReference type="PROSITE" id="PS00086">
    <property type="entry name" value="CYTOCHROME_P450"/>
    <property type="match status" value="1"/>
</dbReference>
<evidence type="ECO:0000256" key="3">
    <source>
        <dbReference type="ARBA" id="ARBA00010617"/>
    </source>
</evidence>
<keyword evidence="4 12" id="KW-0349">Heme</keyword>
<evidence type="ECO:0000256" key="8">
    <source>
        <dbReference type="ARBA" id="ARBA00023002"/>
    </source>
</evidence>
<keyword evidence="6 12" id="KW-0479">Metal-binding</keyword>
<organism evidence="13 14">
    <name type="scientific">Hibiscus sabdariffa</name>
    <name type="common">roselle</name>
    <dbReference type="NCBI Taxonomy" id="183260"/>
    <lineage>
        <taxon>Eukaryota</taxon>
        <taxon>Viridiplantae</taxon>
        <taxon>Streptophyta</taxon>
        <taxon>Embryophyta</taxon>
        <taxon>Tracheophyta</taxon>
        <taxon>Spermatophyta</taxon>
        <taxon>Magnoliopsida</taxon>
        <taxon>eudicotyledons</taxon>
        <taxon>Gunneridae</taxon>
        <taxon>Pentapetalae</taxon>
        <taxon>rosids</taxon>
        <taxon>malvids</taxon>
        <taxon>Malvales</taxon>
        <taxon>Malvaceae</taxon>
        <taxon>Malvoideae</taxon>
        <taxon>Hibiscus</taxon>
    </lineage>
</organism>
<dbReference type="InterPro" id="IPR036396">
    <property type="entry name" value="Cyt_P450_sf"/>
</dbReference>
<dbReference type="Gene3D" id="1.10.630.10">
    <property type="entry name" value="Cytochrome P450"/>
    <property type="match status" value="1"/>
</dbReference>